<comment type="caution">
    <text evidence="2">The sequence shown here is derived from an EMBL/GenBank/DDBJ whole genome shotgun (WGS) entry which is preliminary data.</text>
</comment>
<dbReference type="OrthoDB" id="5573554at2759"/>
<sequence length="726" mass="78983">MSKLAIPTDEANHQSNALAKDPAVEEGNKPEYPNQPKPDSCTSKAKPHPNIKVSVEDTIDIPAHLMPPPPGYPVKQCSRSDQTVEDHEHEGSAQLLMYGQRAYPDFDPAIVGSCPVKFIRQFEHAAIHNGLQQRAWAKRLDACLHGRAEDWAFDECPLEMPQESWEVRKKQFLDWALLPAEQEIRRQRLLRFYHSESDLSIDFVYTFEEAARGLRDYKEDVWVRKCIANLQPSIRSALFELWPDGLPVRFRDLRDSLYAVDWGLYETASASLKVVKCGAPYIYDSYSQATMPSASRSSTFAYAERALPLHSLPTSTSVANGNRRPSLMLSTSTNAQIGSCSPSAPSPALLPTRRRRTAVGSAQFIQNRNISTSPVATASNSPAGSAGTPSKSSSEGIRTTNTTSSGLYELITSLTRISERERTIIMSALEKIVSGDDDAVADSGNASLAVSPRLTKSQNRLATVASLTSRPSTAVAAGVTKTRAETAAAMAATAQQFASMDISARPATSFGPSPLVDPGALNSRRASANRISNTSRTATTDDNVSAAVDGIIATRESVRISGDSAGVNAGEVSKIKLRTRPMTSASYTRRLSSPLLDIHEDMISGNEGHSAGQLDVAVGTLALKTGANSAAAMSTSSKASLQVNQKSHSPVRSNGQTHRRKLSSRKSDSALTTATRSMQIPARENSEDHALRSPEFTILHPELSQRHPQPHRRRERIANAFLRFLR</sequence>
<keyword evidence="3" id="KW-1185">Reference proteome</keyword>
<feature type="region of interest" description="Disordered" evidence="1">
    <location>
        <begin position="1"/>
        <end position="49"/>
    </location>
</feature>
<evidence type="ECO:0000313" key="2">
    <source>
        <dbReference type="EMBL" id="KAJ2851225.1"/>
    </source>
</evidence>
<accession>A0A9W8IFR1</accession>
<organism evidence="2 3">
    <name type="scientific">Coemansia brasiliensis</name>
    <dbReference type="NCBI Taxonomy" id="2650707"/>
    <lineage>
        <taxon>Eukaryota</taxon>
        <taxon>Fungi</taxon>
        <taxon>Fungi incertae sedis</taxon>
        <taxon>Zoopagomycota</taxon>
        <taxon>Kickxellomycotina</taxon>
        <taxon>Kickxellomycetes</taxon>
        <taxon>Kickxellales</taxon>
        <taxon>Kickxellaceae</taxon>
        <taxon>Coemansia</taxon>
    </lineage>
</organism>
<name>A0A9W8IFR1_9FUNG</name>
<proteinExistence type="predicted"/>
<reference evidence="2" key="1">
    <citation type="submission" date="2022-07" db="EMBL/GenBank/DDBJ databases">
        <title>Phylogenomic reconstructions and comparative analyses of Kickxellomycotina fungi.</title>
        <authorList>
            <person name="Reynolds N.K."/>
            <person name="Stajich J.E."/>
            <person name="Barry K."/>
            <person name="Grigoriev I.V."/>
            <person name="Crous P."/>
            <person name="Smith M.E."/>
        </authorList>
    </citation>
    <scope>NUCLEOTIDE SEQUENCE</scope>
    <source>
        <strain evidence="2">NRRL 1566</strain>
    </source>
</reference>
<feature type="compositionally biased region" description="Polar residues" evidence="1">
    <location>
        <begin position="669"/>
        <end position="678"/>
    </location>
</feature>
<evidence type="ECO:0000256" key="1">
    <source>
        <dbReference type="SAM" id="MobiDB-lite"/>
    </source>
</evidence>
<evidence type="ECO:0000313" key="3">
    <source>
        <dbReference type="Proteomes" id="UP001139887"/>
    </source>
</evidence>
<feature type="region of interest" description="Disordered" evidence="1">
    <location>
        <begin position="370"/>
        <end position="401"/>
    </location>
</feature>
<protein>
    <submittedName>
        <fullName evidence="2">Uncharacterized protein</fullName>
    </submittedName>
</protein>
<feature type="compositionally biased region" description="Polar residues" evidence="1">
    <location>
        <begin position="641"/>
        <end position="656"/>
    </location>
</feature>
<dbReference type="EMBL" id="JANBUW010000015">
    <property type="protein sequence ID" value="KAJ2851225.1"/>
    <property type="molecule type" value="Genomic_DNA"/>
</dbReference>
<dbReference type="AlphaFoldDB" id="A0A9W8IFR1"/>
<feature type="region of interest" description="Disordered" evidence="1">
    <location>
        <begin position="636"/>
        <end position="689"/>
    </location>
</feature>
<gene>
    <name evidence="2" type="ORF">IWW36_001246</name>
</gene>
<dbReference type="Proteomes" id="UP001139887">
    <property type="component" value="Unassembled WGS sequence"/>
</dbReference>